<evidence type="ECO:0000313" key="6">
    <source>
        <dbReference type="Proteomes" id="UP000217780"/>
    </source>
</evidence>
<dbReference type="EMBL" id="NTBI01000001">
    <property type="protein sequence ID" value="PAX18491.1"/>
    <property type="molecule type" value="Genomic_DNA"/>
</dbReference>
<dbReference type="Proteomes" id="UP000218439">
    <property type="component" value="Unassembled WGS sequence"/>
</dbReference>
<evidence type="ECO:0000313" key="2">
    <source>
        <dbReference type="EMBL" id="PAT35952.1"/>
    </source>
</evidence>
<dbReference type="EMBL" id="NSJE01000001">
    <property type="protein sequence ID" value="PAT44070.1"/>
    <property type="molecule type" value="Genomic_DNA"/>
</dbReference>
<protein>
    <submittedName>
        <fullName evidence="2">Pilus assembly protein PilM</fullName>
    </submittedName>
</protein>
<dbReference type="CDD" id="cd24049">
    <property type="entry name" value="ASKHA_NBD_PilM"/>
    <property type="match status" value="1"/>
</dbReference>
<dbReference type="EMBL" id="NSJF01000001">
    <property type="protein sequence ID" value="PAT35952.1"/>
    <property type="molecule type" value="Genomic_DNA"/>
</dbReference>
<dbReference type="InterPro" id="IPR043129">
    <property type="entry name" value="ATPase_NBD"/>
</dbReference>
<evidence type="ECO:0000313" key="7">
    <source>
        <dbReference type="Proteomes" id="UP000217999"/>
    </source>
</evidence>
<accession>A0A2A2ADX7</accession>
<evidence type="ECO:0000313" key="3">
    <source>
        <dbReference type="EMBL" id="PAT44070.1"/>
    </source>
</evidence>
<dbReference type="PANTHER" id="PTHR32432:SF3">
    <property type="entry name" value="ETHANOLAMINE UTILIZATION PROTEIN EUTJ"/>
    <property type="match status" value="1"/>
</dbReference>
<feature type="domain" description="SHS2" evidence="1">
    <location>
        <begin position="15"/>
        <end position="183"/>
    </location>
</feature>
<sequence length="359" mass="38756">MVSTRSLFGAKSTPLVGIDVSTSSVKLVELSGSRDGKITLERAALERLEKGWVSEGNIENFDEVAEALRRLVKKSGTKTRQAALALPSSAVITRKIVLPSGLSEEELEIQVESEASHYIPFSLDEVSLDFCVIGPSKHSSDDVEVLIAASRKDRVQDRQGLAEAAGLKAVVLDIESYASRLAVTRLAKAWPKSSEAPLVALLEIGASTSNLLVMQGEEILFEREQSFGGGQLTQAIARHYGISAEEAENKKRSGDMPEDYNLAVLRPFVNSITQEISRSLQFFYTSSPYNSVHKILLAGGTAIVDGLAAAVTQATETVCQVASPFEGMEMGGGVRMKTVMREAPSYLTACGLALRRFDQ</sequence>
<reference evidence="6 7" key="1">
    <citation type="submission" date="2017-08" db="EMBL/GenBank/DDBJ databases">
        <title>WGS of Clinical strains of the CDC Group NO-1 linked to zoonotic infections in humans.</title>
        <authorList>
            <person name="Bernier A.-M."/>
            <person name="Bernard K."/>
        </authorList>
    </citation>
    <scope>NUCLEOTIDE SEQUENCE [LARGE SCALE GENOMIC DNA]</scope>
    <source>
        <strain evidence="2 7">NML03-0146</strain>
        <strain evidence="3 8">NML120219</strain>
        <strain evidence="4 6">NML91-0035</strain>
    </source>
</reference>
<dbReference type="Gene3D" id="3.30.420.40">
    <property type="match status" value="2"/>
</dbReference>
<dbReference type="InterPro" id="IPR050696">
    <property type="entry name" value="FtsA/MreB"/>
</dbReference>
<dbReference type="Proteomes" id="UP000275180">
    <property type="component" value="Unassembled WGS sequence"/>
</dbReference>
<dbReference type="NCBIfam" id="TIGR01175">
    <property type="entry name" value="pilM"/>
    <property type="match status" value="1"/>
</dbReference>
<dbReference type="InterPro" id="IPR005883">
    <property type="entry name" value="PilM"/>
</dbReference>
<dbReference type="SMART" id="SM00842">
    <property type="entry name" value="FtsA"/>
    <property type="match status" value="1"/>
</dbReference>
<evidence type="ECO:0000313" key="9">
    <source>
        <dbReference type="Proteomes" id="UP000275180"/>
    </source>
</evidence>
<dbReference type="PANTHER" id="PTHR32432">
    <property type="entry name" value="CELL DIVISION PROTEIN FTSA-RELATED"/>
    <property type="match status" value="1"/>
</dbReference>
<comment type="caution">
    <text evidence="2">The sequence shown here is derived from an EMBL/GenBank/DDBJ whole genome shotgun (WGS) entry which is preliminary data.</text>
</comment>
<dbReference type="RefSeq" id="WP_095541203.1">
    <property type="nucleotide sequence ID" value="NZ_CP154474.1"/>
</dbReference>
<dbReference type="Proteomes" id="UP000217999">
    <property type="component" value="Unassembled WGS sequence"/>
</dbReference>
<accession>A0A2A2AZS2</accession>
<dbReference type="SUPFAM" id="SSF53067">
    <property type="entry name" value="Actin-like ATPase domain"/>
    <property type="match status" value="2"/>
</dbReference>
<dbReference type="OrthoDB" id="9773403at2"/>
<accession>A0A3M6RJ75</accession>
<dbReference type="AlphaFoldDB" id="A0A2A2ADX7"/>
<accession>A0A2A2T9L3</accession>
<dbReference type="GO" id="GO:0051301">
    <property type="term" value="P:cell division"/>
    <property type="evidence" value="ECO:0007669"/>
    <property type="project" value="InterPro"/>
</dbReference>
<proteinExistence type="predicted"/>
<dbReference type="PIRSF" id="PIRSF019169">
    <property type="entry name" value="PilM"/>
    <property type="match status" value="1"/>
</dbReference>
<dbReference type="Gene3D" id="3.30.1490.300">
    <property type="match status" value="1"/>
</dbReference>
<dbReference type="Proteomes" id="UP000217780">
    <property type="component" value="Unassembled WGS sequence"/>
</dbReference>
<organism evidence="2 7">
    <name type="scientific">Vandammella animalimorsus</name>
    <dbReference type="NCBI Taxonomy" id="2029117"/>
    <lineage>
        <taxon>Bacteria</taxon>
        <taxon>Pseudomonadati</taxon>
        <taxon>Pseudomonadota</taxon>
        <taxon>Betaproteobacteria</taxon>
        <taxon>Burkholderiales</taxon>
        <taxon>Comamonadaceae</taxon>
        <taxon>Vandammella</taxon>
    </lineage>
</organism>
<gene>
    <name evidence="2" type="ORF">CK620_01545</name>
    <name evidence="3" type="ORF">CK621_00210</name>
    <name evidence="4" type="ORF">CLI92_01280</name>
    <name evidence="5" type="ORF">EBQ34_06715</name>
</gene>
<reference evidence="5 9" key="2">
    <citation type="submission" date="2018-10" db="EMBL/GenBank/DDBJ databases">
        <title>Comamonadaceae CDC group NO-1 genome sequencing and assembly.</title>
        <authorList>
            <person name="Bernier A.-M."/>
            <person name="Bernard K."/>
        </authorList>
    </citation>
    <scope>NUCLEOTIDE SEQUENCE [LARGE SCALE GENOMIC DNA]</scope>
    <source>
        <strain evidence="5 9">NML180582</strain>
    </source>
</reference>
<evidence type="ECO:0000313" key="8">
    <source>
        <dbReference type="Proteomes" id="UP000218439"/>
    </source>
</evidence>
<dbReference type="InterPro" id="IPR003494">
    <property type="entry name" value="SHS2_FtsA"/>
</dbReference>
<name>A0A2A2ADX7_9BURK</name>
<evidence type="ECO:0000259" key="1">
    <source>
        <dbReference type="SMART" id="SM00842"/>
    </source>
</evidence>
<evidence type="ECO:0000313" key="4">
    <source>
        <dbReference type="EMBL" id="PAX18491.1"/>
    </source>
</evidence>
<evidence type="ECO:0000313" key="5">
    <source>
        <dbReference type="EMBL" id="RMX15380.1"/>
    </source>
</evidence>
<dbReference type="Pfam" id="PF11104">
    <property type="entry name" value="PilM_2"/>
    <property type="match status" value="1"/>
</dbReference>
<dbReference type="EMBL" id="RDQJ01000007">
    <property type="protein sequence ID" value="RMX15380.1"/>
    <property type="molecule type" value="Genomic_DNA"/>
</dbReference>